<evidence type="ECO:0000256" key="4">
    <source>
        <dbReference type="ARBA" id="ARBA00022563"/>
    </source>
</evidence>
<dbReference type="Pfam" id="PF00186">
    <property type="entry name" value="DHFR_1"/>
    <property type="match status" value="1"/>
</dbReference>
<dbReference type="InterPro" id="IPR024072">
    <property type="entry name" value="DHFR-like_dom_sf"/>
</dbReference>
<dbReference type="eggNOG" id="COG0262">
    <property type="taxonomic scope" value="Bacteria"/>
</dbReference>
<dbReference type="Proteomes" id="UP000007962">
    <property type="component" value="Chromosome"/>
</dbReference>
<keyword evidence="4 7" id="KW-0554">One-carbon metabolism</keyword>
<dbReference type="GO" id="GO:0046654">
    <property type="term" value="P:tetrahydrofolate biosynthetic process"/>
    <property type="evidence" value="ECO:0007669"/>
    <property type="project" value="UniProtKB-UniPathway"/>
</dbReference>
<accession>C5BYZ5</accession>
<name>C5BYZ5_BEUC1</name>
<dbReference type="InterPro" id="IPR012259">
    <property type="entry name" value="DHFR"/>
</dbReference>
<evidence type="ECO:0000313" key="11">
    <source>
        <dbReference type="Proteomes" id="UP000007962"/>
    </source>
</evidence>
<dbReference type="GO" id="GO:0004146">
    <property type="term" value="F:dihydrofolate reductase activity"/>
    <property type="evidence" value="ECO:0007669"/>
    <property type="project" value="UniProtKB-EC"/>
</dbReference>
<dbReference type="GO" id="GO:0050661">
    <property type="term" value="F:NADP binding"/>
    <property type="evidence" value="ECO:0007669"/>
    <property type="project" value="InterPro"/>
</dbReference>
<protein>
    <recommendedName>
        <fullName evidence="3 7">Dihydrofolate reductase</fullName>
        <ecNumber evidence="3 7">1.5.1.3</ecNumber>
    </recommendedName>
</protein>
<evidence type="ECO:0000313" key="10">
    <source>
        <dbReference type="EMBL" id="ACQ81110.1"/>
    </source>
</evidence>
<dbReference type="PROSITE" id="PS51330">
    <property type="entry name" value="DHFR_2"/>
    <property type="match status" value="1"/>
</dbReference>
<keyword evidence="11" id="KW-1185">Reference proteome</keyword>
<dbReference type="KEGG" id="bcv:Bcav_2865"/>
<dbReference type="GO" id="GO:0046452">
    <property type="term" value="P:dihydrofolate metabolic process"/>
    <property type="evidence" value="ECO:0007669"/>
    <property type="project" value="TreeGrafter"/>
</dbReference>
<evidence type="ECO:0000256" key="6">
    <source>
        <dbReference type="ARBA" id="ARBA00023002"/>
    </source>
</evidence>
<comment type="similarity">
    <text evidence="2 7 8">Belongs to the dihydrofolate reductase family.</text>
</comment>
<dbReference type="AlphaFoldDB" id="C5BYZ5"/>
<evidence type="ECO:0000256" key="8">
    <source>
        <dbReference type="RuleBase" id="RU004474"/>
    </source>
</evidence>
<dbReference type="OrthoDB" id="9804315at2"/>
<dbReference type="SUPFAM" id="SSF53597">
    <property type="entry name" value="Dihydrofolate reductase-like"/>
    <property type="match status" value="1"/>
</dbReference>
<dbReference type="PANTHER" id="PTHR48069">
    <property type="entry name" value="DIHYDROFOLATE REDUCTASE"/>
    <property type="match status" value="1"/>
</dbReference>
<feature type="domain" description="DHFR" evidence="9">
    <location>
        <begin position="1"/>
        <end position="168"/>
    </location>
</feature>
<dbReference type="InterPro" id="IPR001796">
    <property type="entry name" value="DHFR_dom"/>
</dbReference>
<dbReference type="HOGENOM" id="CLU_043966_5_0_11"/>
<evidence type="ECO:0000256" key="3">
    <source>
        <dbReference type="ARBA" id="ARBA00012856"/>
    </source>
</evidence>
<gene>
    <name evidence="10" type="ordered locus">Bcav_2865</name>
</gene>
<dbReference type="PRINTS" id="PR00070">
    <property type="entry name" value="DHFR"/>
</dbReference>
<comment type="catalytic activity">
    <reaction evidence="7">
        <text>(6S)-5,6,7,8-tetrahydrofolate + NADP(+) = 7,8-dihydrofolate + NADPH + H(+)</text>
        <dbReference type="Rhea" id="RHEA:15009"/>
        <dbReference type="ChEBI" id="CHEBI:15378"/>
        <dbReference type="ChEBI" id="CHEBI:57451"/>
        <dbReference type="ChEBI" id="CHEBI:57453"/>
        <dbReference type="ChEBI" id="CHEBI:57783"/>
        <dbReference type="ChEBI" id="CHEBI:58349"/>
        <dbReference type="EC" id="1.5.1.3"/>
    </reaction>
</comment>
<dbReference type="CDD" id="cd00209">
    <property type="entry name" value="DHFR"/>
    <property type="match status" value="1"/>
</dbReference>
<evidence type="ECO:0000256" key="2">
    <source>
        <dbReference type="ARBA" id="ARBA00009539"/>
    </source>
</evidence>
<keyword evidence="6 7" id="KW-0560">Oxidoreductase</keyword>
<sequence length="169" mass="18798">MIGMIWAQAHDGVIGARGTVPWHVPEDFAHFKATTRGHAVVMGRATWDSLPDRYRPMPERRNVVVTRQVDWSADGAERAGSIPDALERCAAEPETWIMGGAQIYAEAMPYADTLVVTQLDLALDVEGAPDVVHAPPIGPEWRIATDTWDGTWQTSRTGVRWQVHQYVRA</sequence>
<dbReference type="RefSeq" id="WP_015883350.1">
    <property type="nucleotide sequence ID" value="NC_012669.1"/>
</dbReference>
<dbReference type="EC" id="1.5.1.3" evidence="3 7"/>
<comment type="pathway">
    <text evidence="1 7">Cofactor biosynthesis; tetrahydrofolate biosynthesis; 5,6,7,8-tetrahydrofolate from 7,8-dihydrofolate: step 1/1.</text>
</comment>
<dbReference type="EMBL" id="CP001618">
    <property type="protein sequence ID" value="ACQ81110.1"/>
    <property type="molecule type" value="Genomic_DNA"/>
</dbReference>
<evidence type="ECO:0000256" key="5">
    <source>
        <dbReference type="ARBA" id="ARBA00022857"/>
    </source>
</evidence>
<evidence type="ECO:0000256" key="1">
    <source>
        <dbReference type="ARBA" id="ARBA00004903"/>
    </source>
</evidence>
<dbReference type="Gene3D" id="3.40.430.10">
    <property type="entry name" value="Dihydrofolate Reductase, subunit A"/>
    <property type="match status" value="1"/>
</dbReference>
<dbReference type="InterPro" id="IPR017925">
    <property type="entry name" value="DHFR_CS"/>
</dbReference>
<evidence type="ECO:0000259" key="9">
    <source>
        <dbReference type="PROSITE" id="PS51330"/>
    </source>
</evidence>
<dbReference type="GO" id="GO:0005829">
    <property type="term" value="C:cytosol"/>
    <property type="evidence" value="ECO:0007669"/>
    <property type="project" value="TreeGrafter"/>
</dbReference>
<dbReference type="PIRSF" id="PIRSF000194">
    <property type="entry name" value="DHFR"/>
    <property type="match status" value="1"/>
</dbReference>
<reference evidence="10 11" key="1">
    <citation type="journal article" date="2009" name="Stand. Genomic Sci.">
        <title>Complete genome sequence of Beutenbergia cavernae type strain (HKI 0122).</title>
        <authorList>
            <person name="Land M."/>
            <person name="Pukall R."/>
            <person name="Abt B."/>
            <person name="Goker M."/>
            <person name="Rohde M."/>
            <person name="Glavina Del Rio T."/>
            <person name="Tice H."/>
            <person name="Copeland A."/>
            <person name="Cheng J.F."/>
            <person name="Lucas S."/>
            <person name="Chen F."/>
            <person name="Nolan M."/>
            <person name="Bruce D."/>
            <person name="Goodwin L."/>
            <person name="Pitluck S."/>
            <person name="Ivanova N."/>
            <person name="Mavromatis K."/>
            <person name="Ovchinnikova G."/>
            <person name="Pati A."/>
            <person name="Chen A."/>
            <person name="Palaniappan K."/>
            <person name="Hauser L."/>
            <person name="Chang Y.J."/>
            <person name="Jefferies C.C."/>
            <person name="Saunders E."/>
            <person name="Brettin T."/>
            <person name="Detter J.C."/>
            <person name="Han C."/>
            <person name="Chain P."/>
            <person name="Bristow J."/>
            <person name="Eisen J.A."/>
            <person name="Markowitz V."/>
            <person name="Hugenholtz P."/>
            <person name="Kyrpides N.C."/>
            <person name="Klenk H.P."/>
            <person name="Lapidus A."/>
        </authorList>
    </citation>
    <scope>NUCLEOTIDE SEQUENCE [LARGE SCALE GENOMIC DNA]</scope>
    <source>
        <strain evidence="11">ATCC BAA-8 / DSM 12333 / NBRC 16432</strain>
    </source>
</reference>
<dbReference type="PANTHER" id="PTHR48069:SF3">
    <property type="entry name" value="DIHYDROFOLATE REDUCTASE"/>
    <property type="match status" value="1"/>
</dbReference>
<dbReference type="GO" id="GO:0006730">
    <property type="term" value="P:one-carbon metabolic process"/>
    <property type="evidence" value="ECO:0007669"/>
    <property type="project" value="UniProtKB-KW"/>
</dbReference>
<evidence type="ECO:0000256" key="7">
    <source>
        <dbReference type="PIRNR" id="PIRNR000194"/>
    </source>
</evidence>
<comment type="function">
    <text evidence="7">Key enzyme in folate metabolism. Catalyzes an essential reaction for de novo glycine and purine synthesis, and for DNA precursor synthesis.</text>
</comment>
<organism evidence="10 11">
    <name type="scientific">Beutenbergia cavernae (strain ATCC BAA-8 / DSM 12333 / CCUG 43141 / JCM 11478 / NBRC 16432 / NCIMB 13614 / HKI 0122)</name>
    <dbReference type="NCBI Taxonomy" id="471853"/>
    <lineage>
        <taxon>Bacteria</taxon>
        <taxon>Bacillati</taxon>
        <taxon>Actinomycetota</taxon>
        <taxon>Actinomycetes</taxon>
        <taxon>Micrococcales</taxon>
        <taxon>Beutenbergiaceae</taxon>
        <taxon>Beutenbergia</taxon>
    </lineage>
</organism>
<dbReference type="UniPathway" id="UPA00077">
    <property type="reaction ID" value="UER00158"/>
</dbReference>
<dbReference type="PROSITE" id="PS00075">
    <property type="entry name" value="DHFR_1"/>
    <property type="match status" value="1"/>
</dbReference>
<keyword evidence="5 7" id="KW-0521">NADP</keyword>
<dbReference type="STRING" id="471853.Bcav_2865"/>
<dbReference type="GO" id="GO:0046655">
    <property type="term" value="P:folic acid metabolic process"/>
    <property type="evidence" value="ECO:0007669"/>
    <property type="project" value="TreeGrafter"/>
</dbReference>
<proteinExistence type="inferred from homology"/>